<evidence type="ECO:0000313" key="11">
    <source>
        <dbReference type="Proteomes" id="UP001230685"/>
    </source>
</evidence>
<dbReference type="Proteomes" id="UP001230685">
    <property type="component" value="Unassembled WGS sequence"/>
</dbReference>
<evidence type="ECO:0000256" key="7">
    <source>
        <dbReference type="ARBA" id="ARBA00038093"/>
    </source>
</evidence>
<dbReference type="PANTHER" id="PTHR33653:SF1">
    <property type="entry name" value="RIBONUCLEASE VAPC2"/>
    <property type="match status" value="1"/>
</dbReference>
<comment type="cofactor">
    <cofactor evidence="1 8">
        <name>Mg(2+)</name>
        <dbReference type="ChEBI" id="CHEBI:18420"/>
    </cofactor>
</comment>
<proteinExistence type="inferred from homology"/>
<dbReference type="InterPro" id="IPR050556">
    <property type="entry name" value="Type_II_TA_system_RNase"/>
</dbReference>
<evidence type="ECO:0000313" key="10">
    <source>
        <dbReference type="EMBL" id="MDP1027996.1"/>
    </source>
</evidence>
<sequence length="143" mass="15967">MILLDTNVVSELRQRRGGPDPQVMAWLTEQDEEATFLSAMTVLELERGMLLLERRDADQGQRLRLWWEAAILPRFSARILPVGAEIARVAARLHVPDPRPEIDALISATALVHGLMLATRNVRDFAGTGVRLVDPWAYGTASQ</sequence>
<keyword evidence="5 8" id="KW-0378">Hydrolase</keyword>
<name>A0ABT9EM29_9SPHN</name>
<evidence type="ECO:0000256" key="6">
    <source>
        <dbReference type="ARBA" id="ARBA00022842"/>
    </source>
</evidence>
<comment type="similarity">
    <text evidence="7 8">Belongs to the PINc/VapC protein family.</text>
</comment>
<feature type="binding site" evidence="8">
    <location>
        <position position="5"/>
    </location>
    <ligand>
        <name>Mg(2+)</name>
        <dbReference type="ChEBI" id="CHEBI:18420"/>
    </ligand>
</feature>
<evidence type="ECO:0000256" key="2">
    <source>
        <dbReference type="ARBA" id="ARBA00022649"/>
    </source>
</evidence>
<evidence type="ECO:0000256" key="8">
    <source>
        <dbReference type="HAMAP-Rule" id="MF_00265"/>
    </source>
</evidence>
<evidence type="ECO:0000256" key="4">
    <source>
        <dbReference type="ARBA" id="ARBA00022723"/>
    </source>
</evidence>
<keyword evidence="2 8" id="KW-1277">Toxin-antitoxin system</keyword>
<protein>
    <recommendedName>
        <fullName evidence="8">Ribonuclease VapC</fullName>
        <shortName evidence="8">RNase VapC</shortName>
        <ecNumber evidence="8">3.1.-.-</ecNumber>
    </recommendedName>
    <alternativeName>
        <fullName evidence="8">Toxin VapC</fullName>
    </alternativeName>
</protein>
<keyword evidence="4 8" id="KW-0479">Metal-binding</keyword>
<dbReference type="SUPFAM" id="SSF88723">
    <property type="entry name" value="PIN domain-like"/>
    <property type="match status" value="1"/>
</dbReference>
<reference evidence="10 11" key="1">
    <citation type="submission" date="2023-07" db="EMBL/GenBank/DDBJ databases">
        <authorList>
            <person name="Kim M.K."/>
        </authorList>
    </citation>
    <scope>NUCLEOTIDE SEQUENCE [LARGE SCALE GENOMIC DNA]</scope>
    <source>
        <strain evidence="10 11">KR1UV-12</strain>
    </source>
</reference>
<dbReference type="CDD" id="cd18746">
    <property type="entry name" value="PIN_VapC4-5_FitB-like"/>
    <property type="match status" value="1"/>
</dbReference>
<comment type="caution">
    <text evidence="10">The sequence shown here is derived from an EMBL/GenBank/DDBJ whole genome shotgun (WGS) entry which is preliminary data.</text>
</comment>
<dbReference type="EMBL" id="JAUUDS010000006">
    <property type="protein sequence ID" value="MDP1027996.1"/>
    <property type="molecule type" value="Genomic_DNA"/>
</dbReference>
<gene>
    <name evidence="8" type="primary">vapC</name>
    <name evidence="10" type="ORF">Q5H91_12295</name>
</gene>
<dbReference type="InterPro" id="IPR022907">
    <property type="entry name" value="VapC_family"/>
</dbReference>
<organism evidence="10 11">
    <name type="scientific">Sphingomonas aurea</name>
    <dbReference type="NCBI Taxonomy" id="3063994"/>
    <lineage>
        <taxon>Bacteria</taxon>
        <taxon>Pseudomonadati</taxon>
        <taxon>Pseudomonadota</taxon>
        <taxon>Alphaproteobacteria</taxon>
        <taxon>Sphingomonadales</taxon>
        <taxon>Sphingomonadaceae</taxon>
        <taxon>Sphingomonas</taxon>
    </lineage>
</organism>
<keyword evidence="6 8" id="KW-0460">Magnesium</keyword>
<dbReference type="Gene3D" id="3.40.50.1010">
    <property type="entry name" value="5'-nuclease"/>
    <property type="match status" value="1"/>
</dbReference>
<evidence type="ECO:0000256" key="1">
    <source>
        <dbReference type="ARBA" id="ARBA00001946"/>
    </source>
</evidence>
<dbReference type="Pfam" id="PF01850">
    <property type="entry name" value="PIN"/>
    <property type="match status" value="1"/>
</dbReference>
<feature type="domain" description="PIN" evidence="9">
    <location>
        <begin position="2"/>
        <end position="123"/>
    </location>
</feature>
<dbReference type="InterPro" id="IPR002716">
    <property type="entry name" value="PIN_dom"/>
</dbReference>
<keyword evidence="11" id="KW-1185">Reference proteome</keyword>
<dbReference type="HAMAP" id="MF_00265">
    <property type="entry name" value="VapC_Nob1"/>
    <property type="match status" value="1"/>
</dbReference>
<keyword evidence="8" id="KW-0800">Toxin</keyword>
<evidence type="ECO:0000256" key="5">
    <source>
        <dbReference type="ARBA" id="ARBA00022801"/>
    </source>
</evidence>
<comment type="function">
    <text evidence="8">Toxic component of a toxin-antitoxin (TA) system. An RNase.</text>
</comment>
<dbReference type="InterPro" id="IPR029060">
    <property type="entry name" value="PIN-like_dom_sf"/>
</dbReference>
<dbReference type="PANTHER" id="PTHR33653">
    <property type="entry name" value="RIBONUCLEASE VAPC2"/>
    <property type="match status" value="1"/>
</dbReference>
<dbReference type="EC" id="3.1.-.-" evidence="8"/>
<accession>A0ABT9EM29</accession>
<feature type="binding site" evidence="8">
    <location>
        <position position="103"/>
    </location>
    <ligand>
        <name>Mg(2+)</name>
        <dbReference type="ChEBI" id="CHEBI:18420"/>
    </ligand>
</feature>
<evidence type="ECO:0000259" key="9">
    <source>
        <dbReference type="Pfam" id="PF01850"/>
    </source>
</evidence>
<evidence type="ECO:0000256" key="3">
    <source>
        <dbReference type="ARBA" id="ARBA00022722"/>
    </source>
</evidence>
<keyword evidence="3 8" id="KW-0540">Nuclease</keyword>
<dbReference type="RefSeq" id="WP_305173700.1">
    <property type="nucleotide sequence ID" value="NZ_JAUUDS010000006.1"/>
</dbReference>